<dbReference type="GO" id="GO:0016788">
    <property type="term" value="F:hydrolase activity, acting on ester bonds"/>
    <property type="evidence" value="ECO:0007669"/>
    <property type="project" value="UniProtKB-ARBA"/>
</dbReference>
<keyword evidence="5" id="KW-1185">Reference proteome</keyword>
<dbReference type="EMBL" id="AMGV01000009">
    <property type="protein sequence ID" value="KEF54895.1"/>
    <property type="molecule type" value="Genomic_DNA"/>
</dbReference>
<accession>A0A072PH97</accession>
<dbReference type="InterPro" id="IPR000073">
    <property type="entry name" value="AB_hydrolase_1"/>
</dbReference>
<dbReference type="OrthoDB" id="2498029at2759"/>
<protein>
    <recommendedName>
        <fullName evidence="3">AB hydrolase-1 domain-containing protein</fullName>
    </recommendedName>
</protein>
<sequence length="317" mass="34171">MPKFKLIGRRLSAIVKPRLEQGSTVVIIPAKAPTESSFINAVSSQPPNADLCYTAHFNALEPSQQPLYTVERLSIPVSREFVRGFLHLPPSYSAQNAERVAAAAILCSGAGGGVAGPCGSYITIGDKLATLNHGVPVLRVDYRYPADTKPCSEDVVAAMDYLENTYSISKFVLVGWSFGGAPVFTVAANEKERVIACATIASQTRAAGGIRQLSPRPVLLLHGTDDTTLSPQCSRSLYNAYGAQGDRTLKLFPGDDHSLRASSHEAEALLCRFIARCIGIEVDEEQRQLLDKSLIDDEEKVGLMKKGGDLDGQECVF</sequence>
<evidence type="ECO:0000259" key="3">
    <source>
        <dbReference type="Pfam" id="PF00561"/>
    </source>
</evidence>
<dbReference type="InterPro" id="IPR029058">
    <property type="entry name" value="AB_hydrolase_fold"/>
</dbReference>
<dbReference type="HOGENOM" id="CLU_061636_0_0_1"/>
<gene>
    <name evidence="4" type="ORF">A1O9_09338</name>
</gene>
<comment type="similarity">
    <text evidence="2">Belongs to the AB hydrolase superfamily. FUS2 hydrolase family.</text>
</comment>
<dbReference type="Gene3D" id="3.40.50.1820">
    <property type="entry name" value="alpha/beta hydrolase"/>
    <property type="match status" value="1"/>
</dbReference>
<keyword evidence="1" id="KW-0378">Hydrolase</keyword>
<dbReference type="AlphaFoldDB" id="A0A072PH97"/>
<dbReference type="PANTHER" id="PTHR22946:SF9">
    <property type="entry name" value="POLYKETIDE TRANSFERASE AF380"/>
    <property type="match status" value="1"/>
</dbReference>
<dbReference type="InterPro" id="IPR050261">
    <property type="entry name" value="FrsA_esterase"/>
</dbReference>
<reference evidence="4 5" key="1">
    <citation type="submission" date="2013-03" db="EMBL/GenBank/DDBJ databases">
        <title>The Genome Sequence of Exophiala aquamarina CBS 119918.</title>
        <authorList>
            <consortium name="The Broad Institute Genomics Platform"/>
            <person name="Cuomo C."/>
            <person name="de Hoog S."/>
            <person name="Gorbushina A."/>
            <person name="Walker B."/>
            <person name="Young S.K."/>
            <person name="Zeng Q."/>
            <person name="Gargeya S."/>
            <person name="Fitzgerald M."/>
            <person name="Haas B."/>
            <person name="Abouelleil A."/>
            <person name="Allen A.W."/>
            <person name="Alvarado L."/>
            <person name="Arachchi H.M."/>
            <person name="Berlin A.M."/>
            <person name="Chapman S.B."/>
            <person name="Gainer-Dewar J."/>
            <person name="Goldberg J."/>
            <person name="Griggs A."/>
            <person name="Gujja S."/>
            <person name="Hansen M."/>
            <person name="Howarth C."/>
            <person name="Imamovic A."/>
            <person name="Ireland A."/>
            <person name="Larimer J."/>
            <person name="McCowan C."/>
            <person name="Murphy C."/>
            <person name="Pearson M."/>
            <person name="Poon T.W."/>
            <person name="Priest M."/>
            <person name="Roberts A."/>
            <person name="Saif S."/>
            <person name="Shea T."/>
            <person name="Sisk P."/>
            <person name="Sykes S."/>
            <person name="Wortman J."/>
            <person name="Nusbaum C."/>
            <person name="Birren B."/>
        </authorList>
    </citation>
    <scope>NUCLEOTIDE SEQUENCE [LARGE SCALE GENOMIC DNA]</scope>
    <source>
        <strain evidence="4 5">CBS 119918</strain>
    </source>
</reference>
<dbReference type="Pfam" id="PF00561">
    <property type="entry name" value="Abhydrolase_1"/>
    <property type="match status" value="1"/>
</dbReference>
<evidence type="ECO:0000256" key="2">
    <source>
        <dbReference type="ARBA" id="ARBA00038115"/>
    </source>
</evidence>
<dbReference type="GeneID" id="25284247"/>
<dbReference type="Proteomes" id="UP000027920">
    <property type="component" value="Unassembled WGS sequence"/>
</dbReference>
<dbReference type="RefSeq" id="XP_013257485.1">
    <property type="nucleotide sequence ID" value="XM_013402031.1"/>
</dbReference>
<organism evidence="4 5">
    <name type="scientific">Exophiala aquamarina CBS 119918</name>
    <dbReference type="NCBI Taxonomy" id="1182545"/>
    <lineage>
        <taxon>Eukaryota</taxon>
        <taxon>Fungi</taxon>
        <taxon>Dikarya</taxon>
        <taxon>Ascomycota</taxon>
        <taxon>Pezizomycotina</taxon>
        <taxon>Eurotiomycetes</taxon>
        <taxon>Chaetothyriomycetidae</taxon>
        <taxon>Chaetothyriales</taxon>
        <taxon>Herpotrichiellaceae</taxon>
        <taxon>Exophiala</taxon>
    </lineage>
</organism>
<dbReference type="PANTHER" id="PTHR22946">
    <property type="entry name" value="DIENELACTONE HYDROLASE DOMAIN-CONTAINING PROTEIN-RELATED"/>
    <property type="match status" value="1"/>
</dbReference>
<name>A0A072PH97_9EURO</name>
<feature type="domain" description="AB hydrolase-1" evidence="3">
    <location>
        <begin position="105"/>
        <end position="202"/>
    </location>
</feature>
<dbReference type="VEuPathDB" id="FungiDB:A1O9_09338"/>
<evidence type="ECO:0000313" key="5">
    <source>
        <dbReference type="Proteomes" id="UP000027920"/>
    </source>
</evidence>
<proteinExistence type="inferred from homology"/>
<comment type="caution">
    <text evidence="4">The sequence shown here is derived from an EMBL/GenBank/DDBJ whole genome shotgun (WGS) entry which is preliminary data.</text>
</comment>
<evidence type="ECO:0000256" key="1">
    <source>
        <dbReference type="ARBA" id="ARBA00022801"/>
    </source>
</evidence>
<dbReference type="SUPFAM" id="SSF53474">
    <property type="entry name" value="alpha/beta-Hydrolases"/>
    <property type="match status" value="1"/>
</dbReference>
<evidence type="ECO:0000313" key="4">
    <source>
        <dbReference type="EMBL" id="KEF54895.1"/>
    </source>
</evidence>